<evidence type="ECO:0000313" key="10">
    <source>
        <dbReference type="Proteomes" id="UP000075391"/>
    </source>
</evidence>
<keyword evidence="1 5" id="KW-0677">Repeat</keyword>
<gene>
    <name evidence="9" type="primary">clpA</name>
    <name evidence="9" type="ORF">AZI85_15490</name>
</gene>
<dbReference type="PROSITE" id="PS51903">
    <property type="entry name" value="CLP_R"/>
    <property type="match status" value="1"/>
</dbReference>
<dbReference type="PANTHER" id="PTHR11638">
    <property type="entry name" value="ATP-DEPENDENT CLP PROTEASE"/>
    <property type="match status" value="1"/>
</dbReference>
<dbReference type="GO" id="GO:0006508">
    <property type="term" value="P:proteolysis"/>
    <property type="evidence" value="ECO:0007669"/>
    <property type="project" value="UniProtKB-KW"/>
</dbReference>
<feature type="region of interest" description="Disordered" evidence="7">
    <location>
        <begin position="152"/>
        <end position="176"/>
    </location>
</feature>
<dbReference type="Gene3D" id="1.10.8.60">
    <property type="match status" value="2"/>
</dbReference>
<dbReference type="Pfam" id="PF00004">
    <property type="entry name" value="AAA"/>
    <property type="match status" value="1"/>
</dbReference>
<protein>
    <submittedName>
        <fullName evidence="9">ATP-dependent Clp protease ATP-binding subunit ClpA</fullName>
    </submittedName>
</protein>
<dbReference type="OrthoDB" id="5287200at2"/>
<dbReference type="NCBIfam" id="TIGR02639">
    <property type="entry name" value="ClpA"/>
    <property type="match status" value="1"/>
</dbReference>
<dbReference type="GO" id="GO:0043335">
    <property type="term" value="P:protein unfolding"/>
    <property type="evidence" value="ECO:0007669"/>
    <property type="project" value="InterPro"/>
</dbReference>
<organism evidence="9 10">
    <name type="scientific">Bdellovibrio bacteriovorus</name>
    <dbReference type="NCBI Taxonomy" id="959"/>
    <lineage>
        <taxon>Bacteria</taxon>
        <taxon>Pseudomonadati</taxon>
        <taxon>Bdellovibrionota</taxon>
        <taxon>Bdellovibrionia</taxon>
        <taxon>Bdellovibrionales</taxon>
        <taxon>Pseudobdellovibrionaceae</taxon>
        <taxon>Bdellovibrio</taxon>
    </lineage>
</organism>
<dbReference type="CDD" id="cd19499">
    <property type="entry name" value="RecA-like_ClpB_Hsp104-like"/>
    <property type="match status" value="1"/>
</dbReference>
<dbReference type="SMART" id="SM00382">
    <property type="entry name" value="AAA"/>
    <property type="match status" value="2"/>
</dbReference>
<keyword evidence="4 6" id="KW-0143">Chaperone</keyword>
<evidence type="ECO:0000256" key="5">
    <source>
        <dbReference type="PROSITE-ProRule" id="PRU01251"/>
    </source>
</evidence>
<dbReference type="PRINTS" id="PR00300">
    <property type="entry name" value="CLPPROTEASEA"/>
</dbReference>
<evidence type="ECO:0000259" key="8">
    <source>
        <dbReference type="PROSITE" id="PS51903"/>
    </source>
</evidence>
<dbReference type="PROSITE" id="PS00870">
    <property type="entry name" value="CLPAB_1"/>
    <property type="match status" value="1"/>
</dbReference>
<dbReference type="PANTHER" id="PTHR11638:SF111">
    <property type="entry name" value="ATP-DEPENDENT CLP PROTEASE ATP-BINDING SUBUNIT CLPA"/>
    <property type="match status" value="1"/>
</dbReference>
<dbReference type="InterPro" id="IPR003959">
    <property type="entry name" value="ATPase_AAA_core"/>
</dbReference>
<dbReference type="InterPro" id="IPR041546">
    <property type="entry name" value="ClpA/ClpB_AAA_lid"/>
</dbReference>
<feature type="domain" description="Clp R" evidence="8">
    <location>
        <begin position="1"/>
        <end position="152"/>
    </location>
</feature>
<dbReference type="FunFam" id="3.40.50.300:FF:000025">
    <property type="entry name" value="ATP-dependent Clp protease subunit"/>
    <property type="match status" value="1"/>
</dbReference>
<evidence type="ECO:0000256" key="6">
    <source>
        <dbReference type="RuleBase" id="RU004432"/>
    </source>
</evidence>
<dbReference type="PROSITE" id="PS00871">
    <property type="entry name" value="CLPAB_2"/>
    <property type="match status" value="1"/>
</dbReference>
<dbReference type="InterPro" id="IPR028299">
    <property type="entry name" value="ClpA/B_CS2"/>
</dbReference>
<reference evidence="9 10" key="1">
    <citation type="submission" date="2016-03" db="EMBL/GenBank/DDBJ databases">
        <authorList>
            <person name="Ploux O."/>
        </authorList>
    </citation>
    <scope>NUCLEOTIDE SEQUENCE [LARGE SCALE GENOMIC DNA]</scope>
    <source>
        <strain evidence="9 10">BER2</strain>
    </source>
</reference>
<dbReference type="Pfam" id="PF07724">
    <property type="entry name" value="AAA_2"/>
    <property type="match status" value="1"/>
</dbReference>
<comment type="similarity">
    <text evidence="6">Belongs to the ClpA/ClpB family.</text>
</comment>
<dbReference type="RefSeq" id="WP_063243001.1">
    <property type="nucleotide sequence ID" value="NZ_CP168967.1"/>
</dbReference>
<dbReference type="InterPro" id="IPR019489">
    <property type="entry name" value="Clp_ATPase_C"/>
</dbReference>
<keyword evidence="2 6" id="KW-0547">Nucleotide-binding</keyword>
<keyword evidence="9" id="KW-0378">Hydrolase</keyword>
<name>A0A150WU92_BDEBC</name>
<dbReference type="SMART" id="SM01086">
    <property type="entry name" value="ClpB_D2-small"/>
    <property type="match status" value="1"/>
</dbReference>
<dbReference type="GO" id="GO:0008233">
    <property type="term" value="F:peptidase activity"/>
    <property type="evidence" value="ECO:0007669"/>
    <property type="project" value="UniProtKB-KW"/>
</dbReference>
<dbReference type="SUPFAM" id="SSF52540">
    <property type="entry name" value="P-loop containing nucleoside triphosphate hydrolases"/>
    <property type="match status" value="2"/>
</dbReference>
<dbReference type="GO" id="GO:0016887">
    <property type="term" value="F:ATP hydrolysis activity"/>
    <property type="evidence" value="ECO:0007669"/>
    <property type="project" value="InterPro"/>
</dbReference>
<dbReference type="GO" id="GO:0034605">
    <property type="term" value="P:cellular response to heat"/>
    <property type="evidence" value="ECO:0007669"/>
    <property type="project" value="TreeGrafter"/>
</dbReference>
<dbReference type="GO" id="GO:0005737">
    <property type="term" value="C:cytoplasm"/>
    <property type="evidence" value="ECO:0007669"/>
    <property type="project" value="TreeGrafter"/>
</dbReference>
<dbReference type="Pfam" id="PF17871">
    <property type="entry name" value="AAA_lid_9"/>
    <property type="match status" value="1"/>
</dbReference>
<dbReference type="Pfam" id="PF02861">
    <property type="entry name" value="Clp_N"/>
    <property type="match status" value="1"/>
</dbReference>
<sequence>MMSRELERKLAEATELAKRHHHEFVTLEHILLVLTESPLMVEILEACAVNVQKLRQDLRDHLKSGIPQITDDQLSSYGGFDSWTPEFTLACHRLIQRAAIQMKSAGRNQISEGSLLVSLFYEQDSHATFALARQGLTQFDIINYISHGITKDGKEHDIPPSAAPRSSEYQGESYEEGRSSPLESFCVNLNDKAKLGKLDPLIGREDVIERTIQVLCRRTKNNPLLIGEPGVGKTAVAEGLAQKIVQGNVPEKLKNAVIYSLDLGGLLAGTKFRGDFEGRLKAVVKDIAKRPGAILFIDEIHTIVGAGATSGGSMDASNLLKPALASGDISCIGSTTHVEYRQYFEKDRALNRRFQKIDINEPSNEDAVKILRGLRKSYEEFHEVQYTEEALRAAVELSQKHIHGKLLPDKAIDVLDEAGAHFRLKFEHAEDVKIDAPEVEETIAKMTGLPIASISSSEKTQLRDLDKKLKALIFGQDEAIDRLVSSIKFSRSGLGRPNKPIGSFLFTGPTGVGKTEVCRQLAQILGVHFERFDMSEYMEKHAVARLVGAPPGYVGYEEGGLLTEAVTKNPYGVFLLDEIEKAHTDVTNILLQVMDAGRLTDSNGRVADFKNVILVMTSNAGALETSRGTIGMVEENRSSLSMDAIKKAFSPEFINRLDAVVSFRDLSEDMVTKITQKFVDELKMLLLEKKVELNVSQEVIKWLMKKGYDKVYGARPLARAVDEHLKKALVDELLFGRLVDGGRVNVELEKDILKFHFSTTPNGTGQKNQKQPVTT</sequence>
<dbReference type="GO" id="GO:0005524">
    <property type="term" value="F:ATP binding"/>
    <property type="evidence" value="ECO:0007669"/>
    <property type="project" value="UniProtKB-KW"/>
</dbReference>
<dbReference type="Gene3D" id="1.10.1780.10">
    <property type="entry name" value="Clp, N-terminal domain"/>
    <property type="match status" value="1"/>
</dbReference>
<dbReference type="CDD" id="cd00009">
    <property type="entry name" value="AAA"/>
    <property type="match status" value="1"/>
</dbReference>
<evidence type="ECO:0000256" key="4">
    <source>
        <dbReference type="ARBA" id="ARBA00023186"/>
    </source>
</evidence>
<keyword evidence="9" id="KW-0645">Protease</keyword>
<dbReference type="InterPro" id="IPR027417">
    <property type="entry name" value="P-loop_NTPase"/>
</dbReference>
<evidence type="ECO:0000256" key="2">
    <source>
        <dbReference type="ARBA" id="ARBA00022741"/>
    </source>
</evidence>
<dbReference type="AlphaFoldDB" id="A0A150WU92"/>
<dbReference type="SUPFAM" id="SSF81923">
    <property type="entry name" value="Double Clp-N motif"/>
    <property type="match status" value="1"/>
</dbReference>
<dbReference type="EMBL" id="LUKF01000003">
    <property type="protein sequence ID" value="KYG70087.1"/>
    <property type="molecule type" value="Genomic_DNA"/>
</dbReference>
<evidence type="ECO:0000313" key="9">
    <source>
        <dbReference type="EMBL" id="KYG70087.1"/>
    </source>
</evidence>
<dbReference type="InterPro" id="IPR003593">
    <property type="entry name" value="AAA+_ATPase"/>
</dbReference>
<evidence type="ECO:0000256" key="1">
    <source>
        <dbReference type="ARBA" id="ARBA00022737"/>
    </source>
</evidence>
<dbReference type="InterPro" id="IPR001270">
    <property type="entry name" value="ClpA/B"/>
</dbReference>
<dbReference type="Pfam" id="PF10431">
    <property type="entry name" value="ClpB_D2-small"/>
    <property type="match status" value="1"/>
</dbReference>
<dbReference type="Gene3D" id="3.40.50.300">
    <property type="entry name" value="P-loop containing nucleotide triphosphate hydrolases"/>
    <property type="match status" value="2"/>
</dbReference>
<dbReference type="InterPro" id="IPR036628">
    <property type="entry name" value="Clp_N_dom_sf"/>
</dbReference>
<dbReference type="InterPro" id="IPR050130">
    <property type="entry name" value="ClpA_ClpB"/>
</dbReference>
<dbReference type="Proteomes" id="UP000075391">
    <property type="component" value="Unassembled WGS sequence"/>
</dbReference>
<evidence type="ECO:0000256" key="3">
    <source>
        <dbReference type="ARBA" id="ARBA00022840"/>
    </source>
</evidence>
<dbReference type="InterPro" id="IPR004176">
    <property type="entry name" value="Clp_R_N"/>
</dbReference>
<dbReference type="InterPro" id="IPR013461">
    <property type="entry name" value="ClpA"/>
</dbReference>
<evidence type="ECO:0000256" key="7">
    <source>
        <dbReference type="SAM" id="MobiDB-lite"/>
    </source>
</evidence>
<dbReference type="FunFam" id="3.40.50.300:FF:000010">
    <property type="entry name" value="Chaperone clpB 1, putative"/>
    <property type="match status" value="1"/>
</dbReference>
<keyword evidence="3 6" id="KW-0067">ATP-binding</keyword>
<comment type="caution">
    <text evidence="9">The sequence shown here is derived from an EMBL/GenBank/DDBJ whole genome shotgun (WGS) entry which is preliminary data.</text>
</comment>
<accession>A0A150WU92</accession>
<proteinExistence type="inferred from homology"/>
<dbReference type="InterPro" id="IPR018368">
    <property type="entry name" value="ClpA/B_CS1"/>
</dbReference>